<proteinExistence type="predicted"/>
<reference evidence="2 3" key="1">
    <citation type="journal article" date="2018" name="Science">
        <title>The opium poppy genome and morphinan production.</title>
        <authorList>
            <person name="Guo L."/>
            <person name="Winzer T."/>
            <person name="Yang X."/>
            <person name="Li Y."/>
            <person name="Ning Z."/>
            <person name="He Z."/>
            <person name="Teodor R."/>
            <person name="Lu Y."/>
            <person name="Bowser T.A."/>
            <person name="Graham I.A."/>
            <person name="Ye K."/>
        </authorList>
    </citation>
    <scope>NUCLEOTIDE SEQUENCE [LARGE SCALE GENOMIC DNA]</scope>
    <source>
        <strain evidence="3">cv. HN1</strain>
        <tissue evidence="2">Leaves</tissue>
    </source>
</reference>
<dbReference type="AlphaFoldDB" id="A0A4Y7KQE3"/>
<evidence type="ECO:0000256" key="1">
    <source>
        <dbReference type="SAM" id="MobiDB-lite"/>
    </source>
</evidence>
<name>A0A4Y7KQE3_PAPSO</name>
<organism evidence="2 3">
    <name type="scientific">Papaver somniferum</name>
    <name type="common">Opium poppy</name>
    <dbReference type="NCBI Taxonomy" id="3469"/>
    <lineage>
        <taxon>Eukaryota</taxon>
        <taxon>Viridiplantae</taxon>
        <taxon>Streptophyta</taxon>
        <taxon>Embryophyta</taxon>
        <taxon>Tracheophyta</taxon>
        <taxon>Spermatophyta</taxon>
        <taxon>Magnoliopsida</taxon>
        <taxon>Ranunculales</taxon>
        <taxon>Papaveraceae</taxon>
        <taxon>Papaveroideae</taxon>
        <taxon>Papaver</taxon>
    </lineage>
</organism>
<keyword evidence="3" id="KW-1185">Reference proteome</keyword>
<dbReference type="Gramene" id="RZC74358">
    <property type="protein sequence ID" value="RZC74358"/>
    <property type="gene ID" value="C5167_049841"/>
</dbReference>
<gene>
    <name evidence="2" type="ORF">C5167_049841</name>
</gene>
<dbReference type="EMBL" id="CM010722">
    <property type="protein sequence ID" value="RZC74358.1"/>
    <property type="molecule type" value="Genomic_DNA"/>
</dbReference>
<protein>
    <submittedName>
        <fullName evidence="2">Uncharacterized protein</fullName>
    </submittedName>
</protein>
<sequence length="81" mass="8895">MANMIGDIVLAQIAQVPPRAQARTQRTLVRPSPARATRSRTRSSARSTRIKDTTRESSEKLVTRSLDGFNGDEGRAGERGE</sequence>
<evidence type="ECO:0000313" key="3">
    <source>
        <dbReference type="Proteomes" id="UP000316621"/>
    </source>
</evidence>
<evidence type="ECO:0000313" key="2">
    <source>
        <dbReference type="EMBL" id="RZC74358.1"/>
    </source>
</evidence>
<feature type="compositionally biased region" description="Basic and acidic residues" evidence="1">
    <location>
        <begin position="49"/>
        <end position="62"/>
    </location>
</feature>
<dbReference type="Proteomes" id="UP000316621">
    <property type="component" value="Chromosome 8"/>
</dbReference>
<feature type="compositionally biased region" description="Basic and acidic residues" evidence="1">
    <location>
        <begin position="72"/>
        <end position="81"/>
    </location>
</feature>
<accession>A0A4Y7KQE3</accession>
<feature type="region of interest" description="Disordered" evidence="1">
    <location>
        <begin position="17"/>
        <end position="81"/>
    </location>
</feature>